<comment type="caution">
    <text evidence="2">The sequence shown here is derived from an EMBL/GenBank/DDBJ whole genome shotgun (WGS) entry which is preliminary data.</text>
</comment>
<sequence length="379" mass="40365">MYYKYSGCSGVPMEGKCCCLPAPTAAMPSRYSAAVSQNEGSALDVILVEQPDGSLASTDWFCLFSHLPQPSEVAVRINGQPLHASLHAAAPFEPASFEGGAHIPPAGVLRTLATSPSLREGRNEICYTTAADGASVRASIYLWKKGARAVVFDVDGTVTLNDVVGHVGNVLDQSFVHRGVCELACQLDARGYSLVFLTSRTLLGTAGADRTRRYLFEVAMDSETGYRMPEAPVITTRHVSTMTALAHELGGQSGKFKTAVLQSLDSLVSARMPRLFYAGFGNREKDALAYLSAGVPPERVLIIDPSSLISARTSSTAMAVADAATKPSEATKPSQWLTYTALLPELDTLFPRLSTEERFAETFAAHAAKAAQGIAARGI</sequence>
<dbReference type="InterPro" id="IPR031315">
    <property type="entry name" value="LNS2/PITP"/>
</dbReference>
<evidence type="ECO:0000313" key="3">
    <source>
        <dbReference type="Proteomes" id="UP001515480"/>
    </source>
</evidence>
<dbReference type="InterPro" id="IPR013209">
    <property type="entry name" value="LNS2"/>
</dbReference>
<name>A0AB34J967_PRYPA</name>
<dbReference type="Pfam" id="PF08235">
    <property type="entry name" value="LNS2"/>
    <property type="match status" value="1"/>
</dbReference>
<accession>A0AB34J967</accession>
<keyword evidence="3" id="KW-1185">Reference proteome</keyword>
<proteinExistence type="predicted"/>
<protein>
    <recommendedName>
        <fullName evidence="1">LNS2/PITP domain-containing protein</fullName>
    </recommendedName>
</protein>
<dbReference type="SMART" id="SM00775">
    <property type="entry name" value="LNS2"/>
    <property type="match status" value="1"/>
</dbReference>
<gene>
    <name evidence="2" type="ORF">AB1Y20_002425</name>
</gene>
<dbReference type="EMBL" id="JBGBPQ010000011">
    <property type="protein sequence ID" value="KAL1515809.1"/>
    <property type="molecule type" value="Genomic_DNA"/>
</dbReference>
<dbReference type="PANTHER" id="PTHR12181:SF12">
    <property type="entry name" value="PHOSPHATIDATE PHOSPHATASE"/>
    <property type="match status" value="1"/>
</dbReference>
<evidence type="ECO:0000259" key="1">
    <source>
        <dbReference type="SMART" id="SM00775"/>
    </source>
</evidence>
<dbReference type="AlphaFoldDB" id="A0AB34J967"/>
<reference evidence="2 3" key="1">
    <citation type="journal article" date="2024" name="Science">
        <title>Giant polyketide synthase enzymes in the biosynthesis of giant marine polyether toxins.</title>
        <authorList>
            <person name="Fallon T.R."/>
            <person name="Shende V.V."/>
            <person name="Wierzbicki I.H."/>
            <person name="Pendleton A.L."/>
            <person name="Watervoot N.F."/>
            <person name="Auber R.P."/>
            <person name="Gonzalez D.J."/>
            <person name="Wisecaver J.H."/>
            <person name="Moore B.S."/>
        </authorList>
    </citation>
    <scope>NUCLEOTIDE SEQUENCE [LARGE SCALE GENOMIC DNA]</scope>
    <source>
        <strain evidence="2 3">12B1</strain>
    </source>
</reference>
<dbReference type="Proteomes" id="UP001515480">
    <property type="component" value="Unassembled WGS sequence"/>
</dbReference>
<dbReference type="SUPFAM" id="SSF56784">
    <property type="entry name" value="HAD-like"/>
    <property type="match status" value="1"/>
</dbReference>
<dbReference type="InterPro" id="IPR026058">
    <property type="entry name" value="LIPIN"/>
</dbReference>
<evidence type="ECO:0000313" key="2">
    <source>
        <dbReference type="EMBL" id="KAL1515809.1"/>
    </source>
</evidence>
<dbReference type="InterPro" id="IPR036412">
    <property type="entry name" value="HAD-like_sf"/>
</dbReference>
<organism evidence="2 3">
    <name type="scientific">Prymnesium parvum</name>
    <name type="common">Toxic golden alga</name>
    <dbReference type="NCBI Taxonomy" id="97485"/>
    <lineage>
        <taxon>Eukaryota</taxon>
        <taxon>Haptista</taxon>
        <taxon>Haptophyta</taxon>
        <taxon>Prymnesiophyceae</taxon>
        <taxon>Prymnesiales</taxon>
        <taxon>Prymnesiaceae</taxon>
        <taxon>Prymnesium</taxon>
    </lineage>
</organism>
<dbReference type="PANTHER" id="PTHR12181">
    <property type="entry name" value="LIPIN"/>
    <property type="match status" value="1"/>
</dbReference>
<feature type="domain" description="LNS2/PITP" evidence="1">
    <location>
        <begin position="150"/>
        <end position="312"/>
    </location>
</feature>
<dbReference type="GO" id="GO:0008195">
    <property type="term" value="F:phosphatidate phosphatase activity"/>
    <property type="evidence" value="ECO:0007669"/>
    <property type="project" value="TreeGrafter"/>
</dbReference>